<evidence type="ECO:0000313" key="2">
    <source>
        <dbReference type="EMBL" id="CAE22211.1"/>
    </source>
</evidence>
<evidence type="ECO:0000313" key="3">
    <source>
        <dbReference type="Proteomes" id="UP000001423"/>
    </source>
</evidence>
<organism evidence="2 3">
    <name type="scientific">Prochlorococcus marinus (strain MIT 9313)</name>
    <dbReference type="NCBI Taxonomy" id="74547"/>
    <lineage>
        <taxon>Bacteria</taxon>
        <taxon>Bacillati</taxon>
        <taxon>Cyanobacteriota</taxon>
        <taxon>Cyanophyceae</taxon>
        <taxon>Synechococcales</taxon>
        <taxon>Prochlorococcaceae</taxon>
        <taxon>Prochlorococcus</taxon>
    </lineage>
</organism>
<sequence length="203" mass="22202">MLRNPFTRLLVVAIFPALIVYIVVLSLSAAAGIQPGKVLTDLMQTCDFPVAVGMLSNFGFLLWAAAAAISLFVSLSGLAIKRDWCQLLLVGGIFSTILCLDDLFLLHDRHIGPDFLYTSYAILALFILLRFRKLVIQADGVAFLAAAMLLGLSIVSDKVQDLLPIGYATVQLFEEGFKFVGIACWLAFWWQASLRGAKLQASD</sequence>
<keyword evidence="1" id="KW-1133">Transmembrane helix</keyword>
<dbReference type="eggNOG" id="ENOG5032U2A">
    <property type="taxonomic scope" value="Bacteria"/>
</dbReference>
<dbReference type="KEGG" id="pmt:PMT_2037"/>
<feature type="transmembrane region" description="Helical" evidence="1">
    <location>
        <begin position="136"/>
        <end position="156"/>
    </location>
</feature>
<keyword evidence="3" id="KW-1185">Reference proteome</keyword>
<dbReference type="RefSeq" id="WP_011131402.1">
    <property type="nucleotide sequence ID" value="NC_005071.1"/>
</dbReference>
<feature type="transmembrane region" description="Helical" evidence="1">
    <location>
        <begin position="9"/>
        <end position="33"/>
    </location>
</feature>
<protein>
    <submittedName>
        <fullName evidence="2">Uncharacterized protein</fullName>
    </submittedName>
</protein>
<feature type="transmembrane region" description="Helical" evidence="1">
    <location>
        <begin position="176"/>
        <end position="194"/>
    </location>
</feature>
<accession>Q7V4C3</accession>
<dbReference type="Proteomes" id="UP000001423">
    <property type="component" value="Chromosome"/>
</dbReference>
<feature type="transmembrane region" description="Helical" evidence="1">
    <location>
        <begin position="87"/>
        <end position="105"/>
    </location>
</feature>
<evidence type="ECO:0000256" key="1">
    <source>
        <dbReference type="SAM" id="Phobius"/>
    </source>
</evidence>
<gene>
    <name evidence="2" type="ordered locus">PMT_2037</name>
</gene>
<keyword evidence="1" id="KW-0472">Membrane</keyword>
<keyword evidence="1" id="KW-0812">Transmembrane</keyword>
<dbReference type="HOGENOM" id="CLU_102452_0_0_3"/>
<name>Q7V4C3_PROMM</name>
<dbReference type="AlphaFoldDB" id="Q7V4C3"/>
<feature type="transmembrane region" description="Helical" evidence="1">
    <location>
        <begin position="60"/>
        <end position="80"/>
    </location>
</feature>
<reference evidence="2 3" key="1">
    <citation type="journal article" date="2003" name="Nature">
        <title>Genome divergence in two Prochlorococcus ecotypes reflects oceanic niche differentiation.</title>
        <authorList>
            <person name="Rocap G."/>
            <person name="Larimer F.W."/>
            <person name="Lamerdin J.E."/>
            <person name="Malfatti S."/>
            <person name="Chain P."/>
            <person name="Ahlgren N.A."/>
            <person name="Arellano A."/>
            <person name="Coleman M."/>
            <person name="Hauser L."/>
            <person name="Hess W.R."/>
            <person name="Johnson Z.I."/>
            <person name="Land M.L."/>
            <person name="Lindell D."/>
            <person name="Post A.F."/>
            <person name="Regala W."/>
            <person name="Shah M."/>
            <person name="Shaw S.L."/>
            <person name="Steglich C."/>
            <person name="Sullivan M.B."/>
            <person name="Ting C.S."/>
            <person name="Tolonen A."/>
            <person name="Webb E.A."/>
            <person name="Zinser E.R."/>
            <person name="Chisholm S.W."/>
        </authorList>
    </citation>
    <scope>NUCLEOTIDE SEQUENCE [LARGE SCALE GENOMIC DNA]</scope>
    <source>
        <strain evidence="3">MIT 9313</strain>
    </source>
</reference>
<dbReference type="EMBL" id="BX548175">
    <property type="protein sequence ID" value="CAE22211.1"/>
    <property type="molecule type" value="Genomic_DNA"/>
</dbReference>
<dbReference type="OrthoDB" id="7744436at2"/>
<feature type="transmembrane region" description="Helical" evidence="1">
    <location>
        <begin position="111"/>
        <end position="129"/>
    </location>
</feature>
<proteinExistence type="predicted"/>